<evidence type="ECO:0008006" key="4">
    <source>
        <dbReference type="Google" id="ProtNLM"/>
    </source>
</evidence>
<evidence type="ECO:0000313" key="2">
    <source>
        <dbReference type="EMBL" id="AFZ35698.1"/>
    </source>
</evidence>
<protein>
    <recommendedName>
        <fullName evidence="4">DUF4230 domain-containing protein</fullName>
    </recommendedName>
</protein>
<dbReference type="Proteomes" id="UP000010473">
    <property type="component" value="Chromosome"/>
</dbReference>
<dbReference type="AlphaFoldDB" id="K9XT41"/>
<proteinExistence type="predicted"/>
<dbReference type="KEGG" id="scs:Sta7437_2149"/>
<keyword evidence="1" id="KW-0812">Transmembrane</keyword>
<feature type="transmembrane region" description="Helical" evidence="1">
    <location>
        <begin position="14"/>
        <end position="34"/>
    </location>
</feature>
<keyword evidence="3" id="KW-1185">Reference proteome</keyword>
<reference evidence="3" key="1">
    <citation type="journal article" date="2013" name="Proc. Natl. Acad. Sci. U.S.A.">
        <title>Improving the coverage of the cyanobacterial phylum using diversity-driven genome sequencing.</title>
        <authorList>
            <person name="Shih P.M."/>
            <person name="Wu D."/>
            <person name="Latifi A."/>
            <person name="Axen S.D."/>
            <person name="Fewer D.P."/>
            <person name="Talla E."/>
            <person name="Calteau A."/>
            <person name="Cai F."/>
            <person name="Tandeau de Marsac N."/>
            <person name="Rippka R."/>
            <person name="Herdman M."/>
            <person name="Sivonen K."/>
            <person name="Coursin T."/>
            <person name="Laurent T."/>
            <person name="Goodwin L."/>
            <person name="Nolan M."/>
            <person name="Davenport K.W."/>
            <person name="Han C.S."/>
            <person name="Rubin E.M."/>
            <person name="Eisen J.A."/>
            <person name="Woyke T."/>
            <person name="Gugger M."/>
            <person name="Kerfeld C.A."/>
        </authorList>
    </citation>
    <scope>NUCLEOTIDE SEQUENCE [LARGE SCALE GENOMIC DNA]</scope>
    <source>
        <strain evidence="3">ATCC 29371 / PCC 7437</strain>
    </source>
</reference>
<gene>
    <name evidence="2" type="ordered locus">Sta7437_2149</name>
</gene>
<sequence>MQGQNKFFSPIKKLLFFGSGSLTLIVSLMIIGWWRECDRLISLAEKFLLPQPIVPQIELATAIVKQVQEAQELTTAVYTMETVVPASAERKIGEWVIATTKLVYIAHGEVRAGIDLNQLTPEQVKITADKIQINLPPPQILDQKIDVNRSRVFDYNRGFLNLGPDLAPQLQTQAQQETLQQILHAACDQGILNSANEKAKQTLTQLLNNMSVQPIEIRTTSPSLQACI</sequence>
<dbReference type="HOGENOM" id="CLU_091313_0_0_3"/>
<dbReference type="eggNOG" id="ENOG5032S1P">
    <property type="taxonomic scope" value="Bacteria"/>
</dbReference>
<organism evidence="2 3">
    <name type="scientific">Stanieria cyanosphaera (strain ATCC 29371 / PCC 7437)</name>
    <dbReference type="NCBI Taxonomy" id="111780"/>
    <lineage>
        <taxon>Bacteria</taxon>
        <taxon>Bacillati</taxon>
        <taxon>Cyanobacteriota</taxon>
        <taxon>Cyanophyceae</taxon>
        <taxon>Pleurocapsales</taxon>
        <taxon>Dermocarpellaceae</taxon>
        <taxon>Stanieria</taxon>
    </lineage>
</organism>
<name>K9XT41_STAC7</name>
<accession>K9XT41</accession>
<evidence type="ECO:0000313" key="3">
    <source>
        <dbReference type="Proteomes" id="UP000010473"/>
    </source>
</evidence>
<dbReference type="STRING" id="111780.Sta7437_2149"/>
<keyword evidence="1" id="KW-0472">Membrane</keyword>
<dbReference type="Pfam" id="PF14014">
    <property type="entry name" value="DUF4230"/>
    <property type="match status" value="1"/>
</dbReference>
<dbReference type="InterPro" id="IPR025324">
    <property type="entry name" value="DUF4230"/>
</dbReference>
<evidence type="ECO:0000256" key="1">
    <source>
        <dbReference type="SAM" id="Phobius"/>
    </source>
</evidence>
<dbReference type="RefSeq" id="WP_015193366.1">
    <property type="nucleotide sequence ID" value="NC_019748.1"/>
</dbReference>
<dbReference type="PATRIC" id="fig|111780.3.peg.2240"/>
<dbReference type="EMBL" id="CP003653">
    <property type="protein sequence ID" value="AFZ35698.1"/>
    <property type="molecule type" value="Genomic_DNA"/>
</dbReference>
<keyword evidence="1" id="KW-1133">Transmembrane helix</keyword>